<dbReference type="Proteomes" id="UP000037800">
    <property type="component" value="Unassembled WGS sequence"/>
</dbReference>
<dbReference type="Proteomes" id="UP000037997">
    <property type="component" value="Unassembled WGS sequence"/>
</dbReference>
<dbReference type="OrthoDB" id="5344050at2"/>
<evidence type="ECO:0000313" key="4">
    <source>
        <dbReference type="Proteomes" id="UP000037800"/>
    </source>
</evidence>
<dbReference type="RefSeq" id="WP_005022949.1">
    <property type="nucleotide sequence ID" value="NZ_CABKNZ010000040.1"/>
</dbReference>
<dbReference type="Pfam" id="PF19931">
    <property type="entry name" value="DUF6394"/>
    <property type="match status" value="1"/>
</dbReference>
<dbReference type="GeneID" id="93196485"/>
<reference evidence="3 6" key="2">
    <citation type="submission" date="2018-06" db="EMBL/GenBank/DDBJ databases">
        <authorList>
            <consortium name="Pathogen Informatics"/>
            <person name="Doyle S."/>
        </authorList>
    </citation>
    <scope>NUCLEOTIDE SEQUENCE [LARGE SCALE GENOMIC DNA]</scope>
    <source>
        <strain evidence="3 6">NCTC13156</strain>
    </source>
</reference>
<evidence type="ECO:0000313" key="1">
    <source>
        <dbReference type="EMBL" id="KPH49992.1"/>
    </source>
</evidence>
<dbReference type="AlphaFoldDB" id="A0A0N1E2S8"/>
<name>A0A0N1E2S8_9HELI</name>
<dbReference type="EMBL" id="JNUR01000036">
    <property type="protein sequence ID" value="KPH49992.1"/>
    <property type="molecule type" value="Genomic_DNA"/>
</dbReference>
<organism evidence="2 5">
    <name type="scientific">Helicobacter pullorum</name>
    <dbReference type="NCBI Taxonomy" id="35818"/>
    <lineage>
        <taxon>Bacteria</taxon>
        <taxon>Pseudomonadati</taxon>
        <taxon>Campylobacterota</taxon>
        <taxon>Epsilonproteobacteria</taxon>
        <taxon>Campylobacterales</taxon>
        <taxon>Helicobacteraceae</taxon>
        <taxon>Helicobacter</taxon>
    </lineage>
</organism>
<sequence>MDWGKVIYIFFVLMSLTSTIGFLWEQNIVMLFIAGGVNIISTILKIGVRNYMSAELMAASLVADLHLIPAFIYMQVLNNANVAVALALGALVANIVSIIFLAIESIKKYDDFN</sequence>
<dbReference type="Proteomes" id="UP000255269">
    <property type="component" value="Unassembled WGS sequence"/>
</dbReference>
<evidence type="ECO:0000313" key="5">
    <source>
        <dbReference type="Proteomes" id="UP000037997"/>
    </source>
</evidence>
<evidence type="ECO:0000313" key="3">
    <source>
        <dbReference type="EMBL" id="STQ87637.1"/>
    </source>
</evidence>
<protein>
    <submittedName>
        <fullName evidence="2 3">Membrane protein</fullName>
    </submittedName>
</protein>
<dbReference type="PATRIC" id="fig|35818.10.peg.1038"/>
<dbReference type="InterPro" id="IPR045655">
    <property type="entry name" value="DUF6394"/>
</dbReference>
<accession>A0A0N1E2S8</accession>
<proteinExistence type="predicted"/>
<reference evidence="4 5" key="1">
    <citation type="submission" date="2014-06" db="EMBL/GenBank/DDBJ databases">
        <title>Helicobacter pullorum isolates in fresh chicken meat - phenotypic and genotypic features.</title>
        <authorList>
            <person name="Borges V."/>
            <person name="Santos A."/>
            <person name="Correia C.B."/>
            <person name="Saraiva M."/>
            <person name="Menard A."/>
            <person name="Vieira L."/>
            <person name="Sampaio D.A."/>
            <person name="Gomes J.P."/>
            <person name="Oleastro M."/>
        </authorList>
    </citation>
    <scope>NUCLEOTIDE SEQUENCE [LARGE SCALE GENOMIC DNA]</scope>
    <source>
        <strain evidence="2 5">229334/12</strain>
        <strain evidence="1 4">229336/12</strain>
    </source>
</reference>
<evidence type="ECO:0000313" key="2">
    <source>
        <dbReference type="EMBL" id="KPH55018.1"/>
    </source>
</evidence>
<gene>
    <name evidence="2" type="ORF">HPU229334_10835</name>
    <name evidence="1" type="ORF">HPU229336_05090</name>
    <name evidence="3" type="ORF">NCTC13156_00456</name>
</gene>
<dbReference type="EMBL" id="JNOC01000059">
    <property type="protein sequence ID" value="KPH55018.1"/>
    <property type="molecule type" value="Genomic_DNA"/>
</dbReference>
<dbReference type="STRING" id="35818.HPU229336_05090"/>
<dbReference type="EMBL" id="UGJF01000001">
    <property type="protein sequence ID" value="STQ87637.1"/>
    <property type="molecule type" value="Genomic_DNA"/>
</dbReference>
<evidence type="ECO:0000313" key="6">
    <source>
        <dbReference type="Proteomes" id="UP000255269"/>
    </source>
</evidence>